<dbReference type="RefSeq" id="WP_270681480.1">
    <property type="nucleotide sequence ID" value="NZ_JAQFWP010000113.1"/>
</dbReference>
<sequence>MRGRGEDERADLLIAELRRGRPQAGPMSERVRRAADGAFAARAVEAPVAEVVDDSLERHGGVRPSAVPGPRYVVLWGSGVEVRLEISEQGDERRVAGRVVPPLGGAVEVRSPFGAREFAVDGGGGFTACAVPRGPVRLLVHDGGGPRLASRWITV</sequence>
<name>A0ABT4TWV2_9ACTN</name>
<evidence type="ECO:0000313" key="2">
    <source>
        <dbReference type="Proteomes" id="UP001165685"/>
    </source>
</evidence>
<comment type="caution">
    <text evidence="1">The sequence shown here is derived from an EMBL/GenBank/DDBJ whole genome shotgun (WGS) entry which is preliminary data.</text>
</comment>
<accession>A0ABT4TWV2</accession>
<gene>
    <name evidence="1" type="ORF">O4U47_30605</name>
</gene>
<protein>
    <submittedName>
        <fullName evidence="1">Uncharacterized protein</fullName>
    </submittedName>
</protein>
<reference evidence="1" key="1">
    <citation type="submission" date="2023-01" db="EMBL/GenBank/DDBJ databases">
        <title>Draft genome sequence of Nocardiopsis sp. LSu2-4 isolated from halophytes.</title>
        <authorList>
            <person name="Duangmal K."/>
            <person name="Chantavorakit T."/>
        </authorList>
    </citation>
    <scope>NUCLEOTIDE SEQUENCE</scope>
    <source>
        <strain evidence="1">LSu2-4</strain>
    </source>
</reference>
<dbReference type="EMBL" id="JAQFWP010000113">
    <property type="protein sequence ID" value="MDA2808896.1"/>
    <property type="molecule type" value="Genomic_DNA"/>
</dbReference>
<evidence type="ECO:0000313" key="1">
    <source>
        <dbReference type="EMBL" id="MDA2808896.1"/>
    </source>
</evidence>
<keyword evidence="2" id="KW-1185">Reference proteome</keyword>
<proteinExistence type="predicted"/>
<organism evidence="1 2">
    <name type="scientific">Nocardiopsis suaedae</name>
    <dbReference type="NCBI Taxonomy" id="3018444"/>
    <lineage>
        <taxon>Bacteria</taxon>
        <taxon>Bacillati</taxon>
        <taxon>Actinomycetota</taxon>
        <taxon>Actinomycetes</taxon>
        <taxon>Streptosporangiales</taxon>
        <taxon>Nocardiopsidaceae</taxon>
        <taxon>Nocardiopsis</taxon>
    </lineage>
</organism>
<dbReference type="Proteomes" id="UP001165685">
    <property type="component" value="Unassembled WGS sequence"/>
</dbReference>